<dbReference type="AlphaFoldDB" id="A0A9W8TFE3"/>
<keyword evidence="2" id="KW-1185">Reference proteome</keyword>
<organism evidence="1 2">
    <name type="scientific">Agrocybe chaxingu</name>
    <dbReference type="NCBI Taxonomy" id="84603"/>
    <lineage>
        <taxon>Eukaryota</taxon>
        <taxon>Fungi</taxon>
        <taxon>Dikarya</taxon>
        <taxon>Basidiomycota</taxon>
        <taxon>Agaricomycotina</taxon>
        <taxon>Agaricomycetes</taxon>
        <taxon>Agaricomycetidae</taxon>
        <taxon>Agaricales</taxon>
        <taxon>Agaricineae</taxon>
        <taxon>Strophariaceae</taxon>
        <taxon>Agrocybe</taxon>
    </lineage>
</organism>
<reference evidence="1" key="1">
    <citation type="submission" date="2022-07" db="EMBL/GenBank/DDBJ databases">
        <title>Genome Sequence of Agrocybe chaxingu.</title>
        <authorList>
            <person name="Buettner E."/>
        </authorList>
    </citation>
    <scope>NUCLEOTIDE SEQUENCE</scope>
    <source>
        <strain evidence="1">MP-N11</strain>
    </source>
</reference>
<protein>
    <submittedName>
        <fullName evidence="1">Uncharacterized protein</fullName>
    </submittedName>
</protein>
<sequence length="168" mass="18864">MAKKQIIDTRLQLGAIYLLLFVRDSDISRGFHWALYHHRTQQSGYKFNVKQMGEGWIHDSAPNSNIMSSFLLDGALGIGFCDPTNSSALDWIDAVDLTRPPAPYDVFTCRTWTLHCVRGLISQGFVKCDDPDALEQEAKEWASAYHKSANDGEMPRPVESSKVCSLLL</sequence>
<comment type="caution">
    <text evidence="1">The sequence shown here is derived from an EMBL/GenBank/DDBJ whole genome shotgun (WGS) entry which is preliminary data.</text>
</comment>
<evidence type="ECO:0000313" key="2">
    <source>
        <dbReference type="Proteomes" id="UP001148786"/>
    </source>
</evidence>
<dbReference type="Proteomes" id="UP001148786">
    <property type="component" value="Unassembled WGS sequence"/>
</dbReference>
<evidence type="ECO:0000313" key="1">
    <source>
        <dbReference type="EMBL" id="KAJ3516877.1"/>
    </source>
</evidence>
<gene>
    <name evidence="1" type="ORF">NLJ89_g854</name>
</gene>
<name>A0A9W8TFE3_9AGAR</name>
<dbReference type="OrthoDB" id="3016366at2759"/>
<proteinExistence type="predicted"/>
<dbReference type="EMBL" id="JANKHO010000039">
    <property type="protein sequence ID" value="KAJ3516877.1"/>
    <property type="molecule type" value="Genomic_DNA"/>
</dbReference>
<accession>A0A9W8TFE3</accession>